<dbReference type="EMBL" id="FTPP01000003">
    <property type="protein sequence ID" value="SIT93896.1"/>
    <property type="molecule type" value="Genomic_DNA"/>
</dbReference>
<organism evidence="1 2">
    <name type="scientific">Pontibacter indicus</name>
    <dbReference type="NCBI Taxonomy" id="1317125"/>
    <lineage>
        <taxon>Bacteria</taxon>
        <taxon>Pseudomonadati</taxon>
        <taxon>Bacteroidota</taxon>
        <taxon>Cytophagia</taxon>
        <taxon>Cytophagales</taxon>
        <taxon>Hymenobacteraceae</taxon>
        <taxon>Pontibacter</taxon>
    </lineage>
</organism>
<proteinExistence type="predicted"/>
<reference evidence="2" key="1">
    <citation type="submission" date="2017-01" db="EMBL/GenBank/DDBJ databases">
        <authorList>
            <person name="Varghese N."/>
            <person name="Submissions S."/>
        </authorList>
    </citation>
    <scope>NUCLEOTIDE SEQUENCE [LARGE SCALE GENOMIC DNA]</scope>
    <source>
        <strain evidence="2">LP100</strain>
    </source>
</reference>
<sequence length="127" mass="14147">MIAAIVKPGEKIAATTELVEIYANEAGAVYQCDRKNRLMLFFNGTLNVLKVDTFLRLRKVVASIDLQQMAANPSRSSDYEIVSVCGCDRCFILSLTELHALRDLLAGAKFTLELNRLLHECLTPLET</sequence>
<dbReference type="RefSeq" id="WP_076671082.1">
    <property type="nucleotide sequence ID" value="NZ_FTPP01000003.1"/>
</dbReference>
<accession>A0A1R3XPP2</accession>
<keyword evidence="2" id="KW-1185">Reference proteome</keyword>
<dbReference type="OrthoDB" id="1442094at2"/>
<protein>
    <submittedName>
        <fullName evidence="1">Uncharacterized protein</fullName>
    </submittedName>
</protein>
<dbReference type="AlphaFoldDB" id="A0A1R3XPP2"/>
<gene>
    <name evidence="1" type="ORF">SAMN05444128_3309</name>
</gene>
<dbReference type="STRING" id="1317125.SAMN05444128_3309"/>
<dbReference type="Proteomes" id="UP000187181">
    <property type="component" value="Unassembled WGS sequence"/>
</dbReference>
<name>A0A1R3XPP2_9BACT</name>
<evidence type="ECO:0000313" key="2">
    <source>
        <dbReference type="Proteomes" id="UP000187181"/>
    </source>
</evidence>
<evidence type="ECO:0000313" key="1">
    <source>
        <dbReference type="EMBL" id="SIT93896.1"/>
    </source>
</evidence>